<gene>
    <name evidence="2" type="ORF">AABB31_14455</name>
</gene>
<dbReference type="EMBL" id="CP151767">
    <property type="protein sequence ID" value="WZU66258.2"/>
    <property type="molecule type" value="Genomic_DNA"/>
</dbReference>
<reference evidence="3" key="1">
    <citation type="submission" date="2024-04" db="EMBL/GenBank/DDBJ databases">
        <title>Phylogenomic analyses of a clade within the roseobacter group suggest taxonomic reassignments of species of the genera Aestuariivita, Citreicella, Loktanella, Nautella, Pelagibaca, Ruegeria, Thalassobius, Thiobacimonas and Tropicibacter, and the proposal o.</title>
        <authorList>
            <person name="Jeon C.O."/>
        </authorList>
    </citation>
    <scope>NUCLEOTIDE SEQUENCE [LARGE SCALE GENOMIC DNA]</scope>
    <source>
        <strain evidence="3">SS1-5</strain>
    </source>
</reference>
<feature type="region of interest" description="Disordered" evidence="1">
    <location>
        <begin position="62"/>
        <end position="121"/>
    </location>
</feature>
<accession>A0AAN0MJ69</accession>
<organism evidence="2 3">
    <name type="scientific">Yoonia rhodophyticola</name>
    <dbReference type="NCBI Taxonomy" id="3137370"/>
    <lineage>
        <taxon>Bacteria</taxon>
        <taxon>Pseudomonadati</taxon>
        <taxon>Pseudomonadota</taxon>
        <taxon>Alphaproteobacteria</taxon>
        <taxon>Rhodobacterales</taxon>
        <taxon>Paracoccaceae</taxon>
        <taxon>Yoonia</taxon>
    </lineage>
</organism>
<dbReference type="KEGG" id="yrh:AABB31_14455"/>
<reference evidence="2 3" key="2">
    <citation type="submission" date="2024-08" db="EMBL/GenBank/DDBJ databases">
        <title>Phylogenomic analyses of a clade within the roseobacter group suggest taxonomic reassignments of species of the genera Aestuariivita, Citreicella, Loktanella, Nautella, Pelagibaca, Ruegeria, Thalassobius, Thiobacimonas and Tropicibacter, and the proposal o.</title>
        <authorList>
            <person name="Jeon C.O."/>
        </authorList>
    </citation>
    <scope>NUCLEOTIDE SEQUENCE [LARGE SCALE GENOMIC DNA]</scope>
    <source>
        <strain evidence="2 3">SS1-5</strain>
    </source>
</reference>
<feature type="compositionally biased region" description="Basic and acidic residues" evidence="1">
    <location>
        <begin position="62"/>
        <end position="78"/>
    </location>
</feature>
<dbReference type="AlphaFoldDB" id="A0AAN0MJ69"/>
<proteinExistence type="predicted"/>
<name>A0AAN0MJ69_9RHOB</name>
<dbReference type="Proteomes" id="UP001470809">
    <property type="component" value="Chromosome"/>
</dbReference>
<sequence length="121" mass="13060">MAEAYVDRVANELADMALADQAASGDETIVDQIGEILGASSQTLQETYLTAVRVRRAEARARDILGRRKENGYKEAPKPKAAPLQGLPEDTEEEASEIVDAPEPQTKTPAPSGTAPRRVTR</sequence>
<protein>
    <submittedName>
        <fullName evidence="2">Uncharacterized protein</fullName>
    </submittedName>
</protein>
<evidence type="ECO:0000256" key="1">
    <source>
        <dbReference type="SAM" id="MobiDB-lite"/>
    </source>
</evidence>
<evidence type="ECO:0000313" key="3">
    <source>
        <dbReference type="Proteomes" id="UP001470809"/>
    </source>
</evidence>
<evidence type="ECO:0000313" key="2">
    <source>
        <dbReference type="EMBL" id="WZU66258.2"/>
    </source>
</evidence>
<dbReference type="RefSeq" id="WP_373635474.1">
    <property type="nucleotide sequence ID" value="NZ_CP151767.2"/>
</dbReference>
<keyword evidence="3" id="KW-1185">Reference proteome</keyword>